<sequence>MHQVSQRGKALHFTALFLVIMALSDPLLSGGVQNPGVTIETHFTTESCPYYRVMAPSTCIISRNGDVLIAKHGLYRPPLPRPQRN</sequence>
<dbReference type="AlphaFoldDB" id="A0AAD7SM07"/>
<accession>A0AAD7SM07</accession>
<dbReference type="Proteomes" id="UP001221898">
    <property type="component" value="Unassembled WGS sequence"/>
</dbReference>
<keyword evidence="3" id="KW-1185">Reference proteome</keyword>
<name>A0AAD7SM07_9TELE</name>
<gene>
    <name evidence="2" type="ORF">AAFF_G00347940</name>
</gene>
<reference evidence="2" key="1">
    <citation type="journal article" date="2023" name="Science">
        <title>Genome structures resolve the early diversification of teleost fishes.</title>
        <authorList>
            <person name="Parey E."/>
            <person name="Louis A."/>
            <person name="Montfort J."/>
            <person name="Bouchez O."/>
            <person name="Roques C."/>
            <person name="Iampietro C."/>
            <person name="Lluch J."/>
            <person name="Castinel A."/>
            <person name="Donnadieu C."/>
            <person name="Desvignes T."/>
            <person name="Floi Bucao C."/>
            <person name="Jouanno E."/>
            <person name="Wen M."/>
            <person name="Mejri S."/>
            <person name="Dirks R."/>
            <person name="Jansen H."/>
            <person name="Henkel C."/>
            <person name="Chen W.J."/>
            <person name="Zahm M."/>
            <person name="Cabau C."/>
            <person name="Klopp C."/>
            <person name="Thompson A.W."/>
            <person name="Robinson-Rechavi M."/>
            <person name="Braasch I."/>
            <person name="Lecointre G."/>
            <person name="Bobe J."/>
            <person name="Postlethwait J.H."/>
            <person name="Berthelot C."/>
            <person name="Roest Crollius H."/>
            <person name="Guiguen Y."/>
        </authorList>
    </citation>
    <scope>NUCLEOTIDE SEQUENCE</scope>
    <source>
        <tissue evidence="2">Blood</tissue>
    </source>
</reference>
<feature type="signal peptide" evidence="1">
    <location>
        <begin position="1"/>
        <end position="29"/>
    </location>
</feature>
<evidence type="ECO:0000313" key="2">
    <source>
        <dbReference type="EMBL" id="KAJ8403926.1"/>
    </source>
</evidence>
<keyword evidence="1" id="KW-0732">Signal</keyword>
<evidence type="ECO:0000256" key="1">
    <source>
        <dbReference type="SAM" id="SignalP"/>
    </source>
</evidence>
<evidence type="ECO:0000313" key="3">
    <source>
        <dbReference type="Proteomes" id="UP001221898"/>
    </source>
</evidence>
<feature type="chain" id="PRO_5042160523" evidence="1">
    <location>
        <begin position="30"/>
        <end position="85"/>
    </location>
</feature>
<protein>
    <submittedName>
        <fullName evidence="2">Uncharacterized protein</fullName>
    </submittedName>
</protein>
<dbReference type="EMBL" id="JAINUG010000056">
    <property type="protein sequence ID" value="KAJ8403926.1"/>
    <property type="molecule type" value="Genomic_DNA"/>
</dbReference>
<comment type="caution">
    <text evidence="2">The sequence shown here is derived from an EMBL/GenBank/DDBJ whole genome shotgun (WGS) entry which is preliminary data.</text>
</comment>
<organism evidence="2 3">
    <name type="scientific">Aldrovandia affinis</name>
    <dbReference type="NCBI Taxonomy" id="143900"/>
    <lineage>
        <taxon>Eukaryota</taxon>
        <taxon>Metazoa</taxon>
        <taxon>Chordata</taxon>
        <taxon>Craniata</taxon>
        <taxon>Vertebrata</taxon>
        <taxon>Euteleostomi</taxon>
        <taxon>Actinopterygii</taxon>
        <taxon>Neopterygii</taxon>
        <taxon>Teleostei</taxon>
        <taxon>Notacanthiformes</taxon>
        <taxon>Halosauridae</taxon>
        <taxon>Aldrovandia</taxon>
    </lineage>
</organism>
<proteinExistence type="predicted"/>